<dbReference type="Proteomes" id="UP001165190">
    <property type="component" value="Unassembled WGS sequence"/>
</dbReference>
<dbReference type="Gene3D" id="3.10.450.50">
    <property type="match status" value="1"/>
</dbReference>
<feature type="domain" description="F-box" evidence="2">
    <location>
        <begin position="109"/>
        <end position="155"/>
    </location>
</feature>
<dbReference type="InterPro" id="IPR032710">
    <property type="entry name" value="NTF2-like_dom_sf"/>
</dbReference>
<evidence type="ECO:0000259" key="2">
    <source>
        <dbReference type="PROSITE" id="PS50181"/>
    </source>
</evidence>
<dbReference type="Pfam" id="PF12937">
    <property type="entry name" value="F-box-like"/>
    <property type="match status" value="1"/>
</dbReference>
<dbReference type="CDD" id="cd22117">
    <property type="entry name" value="F-box_FBXL4"/>
    <property type="match status" value="1"/>
</dbReference>
<dbReference type="InterPro" id="IPR001810">
    <property type="entry name" value="F-box_dom"/>
</dbReference>
<dbReference type="InterPro" id="IPR037401">
    <property type="entry name" value="SnoaL-like"/>
</dbReference>
<dbReference type="OrthoDB" id="1901658at2759"/>
<name>A0A9W7H650_HIBTR</name>
<evidence type="ECO:0000256" key="1">
    <source>
        <dbReference type="SAM" id="Phobius"/>
    </source>
</evidence>
<evidence type="ECO:0000313" key="3">
    <source>
        <dbReference type="EMBL" id="GMI71670.1"/>
    </source>
</evidence>
<keyword evidence="1" id="KW-1133">Transmembrane helix</keyword>
<sequence length="308" mass="34606">MEIAYSLSIAFQSLQPFIIATIIAFLSLIVAVRSFFKRPHKSNAPGPSTSPNKDEIKGAAPSSSCNCSCSSNGNSDSAAVVCDCGGSPAEEDMVTANNSNAVAERQNGVSMMEQLVPEITTHALSYLDYPSLCRLSMTNSLMRKAANDDNVWKALYRKDFTWEQDNVTPINGWKAYYAATRAIINVNTEFFNIIRDRSLPGMIRFWLNADYVKCVHESGEQFSGFNQVIFSWHLAFNLQQGVDFHVRDVRARVLTDVAWVTMKTYFDMDNGAYNMTNVYEFHHGRWYLVHHHSSMLLADGDEQHILNG</sequence>
<dbReference type="EMBL" id="BSYR01000010">
    <property type="protein sequence ID" value="GMI71670.1"/>
    <property type="molecule type" value="Genomic_DNA"/>
</dbReference>
<keyword evidence="1" id="KW-0472">Membrane</keyword>
<dbReference type="SUPFAM" id="SSF81383">
    <property type="entry name" value="F-box domain"/>
    <property type="match status" value="1"/>
</dbReference>
<comment type="caution">
    <text evidence="3">The sequence shown here is derived from an EMBL/GenBank/DDBJ whole genome shotgun (WGS) entry which is preliminary data.</text>
</comment>
<dbReference type="PANTHER" id="PTHR47124:SF1">
    <property type="entry name" value="F-BOX PROTEIN SKIP8"/>
    <property type="match status" value="1"/>
</dbReference>
<keyword evidence="1" id="KW-0812">Transmembrane</keyword>
<proteinExistence type="predicted"/>
<dbReference type="InterPro" id="IPR044260">
    <property type="entry name" value="SKIP8-like"/>
</dbReference>
<keyword evidence="4" id="KW-1185">Reference proteome</keyword>
<dbReference type="Gene3D" id="1.20.1280.50">
    <property type="match status" value="1"/>
</dbReference>
<feature type="transmembrane region" description="Helical" evidence="1">
    <location>
        <begin position="17"/>
        <end position="36"/>
    </location>
</feature>
<protein>
    <recommendedName>
        <fullName evidence="2">F-box domain-containing protein</fullName>
    </recommendedName>
</protein>
<gene>
    <name evidence="3" type="ORF">HRI_000836300</name>
</gene>
<accession>A0A9W7H650</accession>
<dbReference type="InterPro" id="IPR036047">
    <property type="entry name" value="F-box-like_dom_sf"/>
</dbReference>
<dbReference type="Pfam" id="PF13474">
    <property type="entry name" value="SnoaL_3"/>
    <property type="match status" value="1"/>
</dbReference>
<dbReference type="SUPFAM" id="SSF54427">
    <property type="entry name" value="NTF2-like"/>
    <property type="match status" value="1"/>
</dbReference>
<dbReference type="PANTHER" id="PTHR47124">
    <property type="entry name" value="F-BOX PROTEIN SKIP8"/>
    <property type="match status" value="1"/>
</dbReference>
<evidence type="ECO:0000313" key="4">
    <source>
        <dbReference type="Proteomes" id="UP001165190"/>
    </source>
</evidence>
<dbReference type="AlphaFoldDB" id="A0A9W7H650"/>
<reference evidence="3" key="1">
    <citation type="submission" date="2023-05" db="EMBL/GenBank/DDBJ databases">
        <title>Genome and transcriptome analyses reveal genes involved in the formation of fine ridges on petal epidermal cells in Hibiscus trionum.</title>
        <authorList>
            <person name="Koshimizu S."/>
            <person name="Masuda S."/>
            <person name="Ishii T."/>
            <person name="Shirasu K."/>
            <person name="Hoshino A."/>
            <person name="Arita M."/>
        </authorList>
    </citation>
    <scope>NUCLEOTIDE SEQUENCE</scope>
    <source>
        <strain evidence="3">Hamamatsu line</strain>
    </source>
</reference>
<dbReference type="PROSITE" id="PS50181">
    <property type="entry name" value="FBOX"/>
    <property type="match status" value="1"/>
</dbReference>
<organism evidence="3 4">
    <name type="scientific">Hibiscus trionum</name>
    <name type="common">Flower of an hour</name>
    <dbReference type="NCBI Taxonomy" id="183268"/>
    <lineage>
        <taxon>Eukaryota</taxon>
        <taxon>Viridiplantae</taxon>
        <taxon>Streptophyta</taxon>
        <taxon>Embryophyta</taxon>
        <taxon>Tracheophyta</taxon>
        <taxon>Spermatophyta</taxon>
        <taxon>Magnoliopsida</taxon>
        <taxon>eudicotyledons</taxon>
        <taxon>Gunneridae</taxon>
        <taxon>Pentapetalae</taxon>
        <taxon>rosids</taxon>
        <taxon>malvids</taxon>
        <taxon>Malvales</taxon>
        <taxon>Malvaceae</taxon>
        <taxon>Malvoideae</taxon>
        <taxon>Hibiscus</taxon>
    </lineage>
</organism>